<name>A0A9N9KI90_9GLOM</name>
<dbReference type="EMBL" id="CAJVQA010068059">
    <property type="protein sequence ID" value="CAG8832323.1"/>
    <property type="molecule type" value="Genomic_DNA"/>
</dbReference>
<evidence type="ECO:0000256" key="1">
    <source>
        <dbReference type="SAM" id="Phobius"/>
    </source>
</evidence>
<proteinExistence type="predicted"/>
<reference evidence="2" key="1">
    <citation type="submission" date="2021-06" db="EMBL/GenBank/DDBJ databases">
        <authorList>
            <person name="Kallberg Y."/>
            <person name="Tangrot J."/>
            <person name="Rosling A."/>
        </authorList>
    </citation>
    <scope>NUCLEOTIDE SEQUENCE</scope>
    <source>
        <strain evidence="2">FL966</strain>
    </source>
</reference>
<keyword evidence="1" id="KW-1133">Transmembrane helix</keyword>
<evidence type="ECO:0000313" key="3">
    <source>
        <dbReference type="Proteomes" id="UP000789759"/>
    </source>
</evidence>
<accession>A0A9N9KI90</accession>
<gene>
    <name evidence="2" type="ORF">CPELLU_LOCUS20829</name>
</gene>
<evidence type="ECO:0000313" key="2">
    <source>
        <dbReference type="EMBL" id="CAG8832323.1"/>
    </source>
</evidence>
<sequence length="69" mass="7906">ITTAYHMLAARKSNYENKQKYEHFAVYVDQILVLFKYVSLMALAIIGLCKANDLSLVLYLEIIDIAPIQ</sequence>
<feature type="transmembrane region" description="Helical" evidence="1">
    <location>
        <begin position="24"/>
        <end position="49"/>
    </location>
</feature>
<organism evidence="2 3">
    <name type="scientific">Cetraspora pellucida</name>
    <dbReference type="NCBI Taxonomy" id="1433469"/>
    <lineage>
        <taxon>Eukaryota</taxon>
        <taxon>Fungi</taxon>
        <taxon>Fungi incertae sedis</taxon>
        <taxon>Mucoromycota</taxon>
        <taxon>Glomeromycotina</taxon>
        <taxon>Glomeromycetes</taxon>
        <taxon>Diversisporales</taxon>
        <taxon>Gigasporaceae</taxon>
        <taxon>Cetraspora</taxon>
    </lineage>
</organism>
<keyword evidence="3" id="KW-1185">Reference proteome</keyword>
<feature type="non-terminal residue" evidence="2">
    <location>
        <position position="69"/>
    </location>
</feature>
<keyword evidence="1" id="KW-0472">Membrane</keyword>
<dbReference type="Proteomes" id="UP000789759">
    <property type="component" value="Unassembled WGS sequence"/>
</dbReference>
<feature type="non-terminal residue" evidence="2">
    <location>
        <position position="1"/>
    </location>
</feature>
<dbReference type="AlphaFoldDB" id="A0A9N9KI90"/>
<protein>
    <submittedName>
        <fullName evidence="2">13250_t:CDS:1</fullName>
    </submittedName>
</protein>
<keyword evidence="1" id="KW-0812">Transmembrane</keyword>
<dbReference type="OrthoDB" id="5982228at2759"/>
<comment type="caution">
    <text evidence="2">The sequence shown here is derived from an EMBL/GenBank/DDBJ whole genome shotgun (WGS) entry which is preliminary data.</text>
</comment>